<sequence>MQTLKLSLSWPNDTHPDMELRVSTNETLCDVVVTLPSARAGISRASSDEPSSAEDHAFGGYAGI</sequence>
<evidence type="ECO:0000313" key="2">
    <source>
        <dbReference type="EMBL" id="MEW9624353.1"/>
    </source>
</evidence>
<comment type="caution">
    <text evidence="2">The sequence shown here is derived from an EMBL/GenBank/DDBJ whole genome shotgun (WGS) entry which is preliminary data.</text>
</comment>
<evidence type="ECO:0000256" key="1">
    <source>
        <dbReference type="SAM" id="MobiDB-lite"/>
    </source>
</evidence>
<dbReference type="RefSeq" id="WP_367844662.1">
    <property type="nucleotide sequence ID" value="NZ_JBFOHL010000007.1"/>
</dbReference>
<feature type="region of interest" description="Disordered" evidence="1">
    <location>
        <begin position="41"/>
        <end position="64"/>
    </location>
</feature>
<name>A0ABV3QR75_9GAMM</name>
<accession>A0ABV3QR75</accession>
<dbReference type="EMBL" id="JBFOHL010000007">
    <property type="protein sequence ID" value="MEW9624353.1"/>
    <property type="molecule type" value="Genomic_DNA"/>
</dbReference>
<organism evidence="2 3">
    <name type="scientific">Rhodanobacter geophilus</name>
    <dbReference type="NCBI Taxonomy" id="3162488"/>
    <lineage>
        <taxon>Bacteria</taxon>
        <taxon>Pseudomonadati</taxon>
        <taxon>Pseudomonadota</taxon>
        <taxon>Gammaproteobacteria</taxon>
        <taxon>Lysobacterales</taxon>
        <taxon>Rhodanobacteraceae</taxon>
        <taxon>Rhodanobacter</taxon>
    </lineage>
</organism>
<keyword evidence="3" id="KW-1185">Reference proteome</keyword>
<gene>
    <name evidence="2" type="ORF">ABQJ56_08925</name>
</gene>
<protein>
    <submittedName>
        <fullName evidence="2">Uncharacterized protein</fullName>
    </submittedName>
</protein>
<reference evidence="2 3" key="1">
    <citation type="submission" date="2024-06" db="EMBL/GenBank/DDBJ databases">
        <authorList>
            <person name="Woo H."/>
        </authorList>
    </citation>
    <scope>NUCLEOTIDE SEQUENCE [LARGE SCALE GENOMIC DNA]</scope>
    <source>
        <strain evidence="2 3">S2-g</strain>
    </source>
</reference>
<dbReference type="Proteomes" id="UP001556170">
    <property type="component" value="Unassembled WGS sequence"/>
</dbReference>
<evidence type="ECO:0000313" key="3">
    <source>
        <dbReference type="Proteomes" id="UP001556170"/>
    </source>
</evidence>
<proteinExistence type="predicted"/>